<sequence length="402" mass="43411">MEEQDELKSVAQLEEEARLRAKAELGKNAPEEKLAAGQPAVVQHNKPKGKRTLIVFALSFVLLVVLAVGGDYISGKLKGKKEEAPSREVGQKAPVNERKDLGQDENPLAALISHKKVGAEADRQPSESEKNASPPPVTFNKAAALAESGTGQQIASGQNSPPSSDRTSGECKTPLQKAPDGKLYCPDTMTPSSPTEGVATITGVKRINLDPNLYIPADRYIPCSMMRRFVSAVTGRISCMIGQDVYSANNFVKLIPAGTIARGFYKTGTLNHGQGRMFIAWAELRTPDKLQIPLADADVVGQLGEAGVEGWIDTHFSERFLGSMMVGMIPDVAAWAADQSGSKDRNTDYTENSRQAFADIAKSAFDNSVNIPPTMYLNQGDVIGIMTATDIDFSDVYKLRMH</sequence>
<dbReference type="InterPro" id="IPR042217">
    <property type="entry name" value="T4SS_VirB10/TrbI"/>
</dbReference>
<dbReference type="InterPro" id="IPR005498">
    <property type="entry name" value="T4SS_VirB10/TraB/TrbI"/>
</dbReference>
<dbReference type="GO" id="GO:0016020">
    <property type="term" value="C:membrane"/>
    <property type="evidence" value="ECO:0007669"/>
    <property type="project" value="UniProtKB-SubCell"/>
</dbReference>
<keyword evidence="3 7" id="KW-0812">Transmembrane</keyword>
<name>A0A3N0U6N2_9GAMM</name>
<evidence type="ECO:0000256" key="4">
    <source>
        <dbReference type="ARBA" id="ARBA00022989"/>
    </source>
</evidence>
<organism evidence="8 9">
    <name type="scientific">Lonsdalea populi</name>
    <dbReference type="NCBI Taxonomy" id="1172565"/>
    <lineage>
        <taxon>Bacteria</taxon>
        <taxon>Pseudomonadati</taxon>
        <taxon>Pseudomonadota</taxon>
        <taxon>Gammaproteobacteria</taxon>
        <taxon>Enterobacterales</taxon>
        <taxon>Pectobacteriaceae</taxon>
        <taxon>Lonsdalea</taxon>
    </lineage>
</organism>
<dbReference type="CDD" id="cd16429">
    <property type="entry name" value="VirB10"/>
    <property type="match status" value="1"/>
</dbReference>
<comment type="similarity">
    <text evidence="2">Belongs to the TrbI/VirB10 family.</text>
</comment>
<dbReference type="Pfam" id="PF03743">
    <property type="entry name" value="TrbI"/>
    <property type="match status" value="1"/>
</dbReference>
<proteinExistence type="inferred from homology"/>
<evidence type="ECO:0000256" key="3">
    <source>
        <dbReference type="ARBA" id="ARBA00022692"/>
    </source>
</evidence>
<evidence type="ECO:0000256" key="2">
    <source>
        <dbReference type="ARBA" id="ARBA00010265"/>
    </source>
</evidence>
<gene>
    <name evidence="8" type="ORF">EC392_15930</name>
</gene>
<evidence type="ECO:0000256" key="1">
    <source>
        <dbReference type="ARBA" id="ARBA00004167"/>
    </source>
</evidence>
<feature type="compositionally biased region" description="Basic and acidic residues" evidence="6">
    <location>
        <begin position="117"/>
        <end position="130"/>
    </location>
</feature>
<feature type="transmembrane region" description="Helical" evidence="7">
    <location>
        <begin position="53"/>
        <end position="73"/>
    </location>
</feature>
<evidence type="ECO:0000256" key="6">
    <source>
        <dbReference type="SAM" id="MobiDB-lite"/>
    </source>
</evidence>
<evidence type="ECO:0000256" key="7">
    <source>
        <dbReference type="SAM" id="Phobius"/>
    </source>
</evidence>
<feature type="region of interest" description="Disordered" evidence="6">
    <location>
        <begin position="117"/>
        <end position="197"/>
    </location>
</feature>
<dbReference type="Proteomes" id="UP000274511">
    <property type="component" value="Unassembled WGS sequence"/>
</dbReference>
<comment type="caution">
    <text evidence="8">The sequence shown here is derived from an EMBL/GenBank/DDBJ whole genome shotgun (WGS) entry which is preliminary data.</text>
</comment>
<comment type="subcellular location">
    <subcellularLocation>
        <location evidence="1">Membrane</location>
        <topology evidence="1">Single-pass membrane protein</topology>
    </subcellularLocation>
</comment>
<reference evidence="8 9" key="1">
    <citation type="submission" date="2018-10" db="EMBL/GenBank/DDBJ databases">
        <title>New species genome.</title>
        <authorList>
            <person name="Li Y."/>
        </authorList>
    </citation>
    <scope>NUCLEOTIDE SEQUENCE [LARGE SCALE GENOMIC DNA]</scope>
    <source>
        <strain evidence="8 9">L6_4B</strain>
    </source>
</reference>
<evidence type="ECO:0000313" key="9">
    <source>
        <dbReference type="Proteomes" id="UP000274511"/>
    </source>
</evidence>
<feature type="compositionally biased region" description="Basic and acidic residues" evidence="6">
    <location>
        <begin position="80"/>
        <end position="102"/>
    </location>
</feature>
<feature type="compositionally biased region" description="Polar residues" evidence="6">
    <location>
        <begin position="149"/>
        <end position="166"/>
    </location>
</feature>
<accession>A0A3N0U6N2</accession>
<dbReference type="EMBL" id="RJUJ01000025">
    <property type="protein sequence ID" value="ROH76250.1"/>
    <property type="molecule type" value="Genomic_DNA"/>
</dbReference>
<keyword evidence="4 7" id="KW-1133">Transmembrane helix</keyword>
<dbReference type="Gene3D" id="2.40.128.260">
    <property type="entry name" value="Type IV secretion system, VirB10/TraB/TrbI"/>
    <property type="match status" value="2"/>
</dbReference>
<dbReference type="AlphaFoldDB" id="A0A3N0U6N2"/>
<evidence type="ECO:0000256" key="5">
    <source>
        <dbReference type="ARBA" id="ARBA00023136"/>
    </source>
</evidence>
<keyword evidence="5 7" id="KW-0472">Membrane</keyword>
<evidence type="ECO:0000313" key="8">
    <source>
        <dbReference type="EMBL" id="ROH76250.1"/>
    </source>
</evidence>
<dbReference type="NCBIfam" id="NF041422">
    <property type="entry name" value="VirB10_subf"/>
    <property type="match status" value="1"/>
</dbReference>
<protein>
    <submittedName>
        <fullName evidence="8">TrbI/VirB10 family protein</fullName>
    </submittedName>
</protein>
<feature type="region of interest" description="Disordered" evidence="6">
    <location>
        <begin position="79"/>
        <end position="103"/>
    </location>
</feature>
<dbReference type="RefSeq" id="WP_123244721.1">
    <property type="nucleotide sequence ID" value="NZ_RJUJ01000025.1"/>
</dbReference>